<dbReference type="OrthoDB" id="5997366at2759"/>
<proteinExistence type="predicted"/>
<dbReference type="Pfam" id="PF00505">
    <property type="entry name" value="HMG_box"/>
    <property type="match status" value="1"/>
</dbReference>
<dbReference type="Proteomes" id="UP001152795">
    <property type="component" value="Unassembled WGS sequence"/>
</dbReference>
<evidence type="ECO:0000256" key="1">
    <source>
        <dbReference type="SAM" id="MobiDB-lite"/>
    </source>
</evidence>
<accession>A0A6S7HVW8</accession>
<name>A0A6S7HVW8_PARCT</name>
<dbReference type="GO" id="GO:0003677">
    <property type="term" value="F:DNA binding"/>
    <property type="evidence" value="ECO:0007669"/>
    <property type="project" value="UniProtKB-UniRule"/>
</dbReference>
<organism evidence="2 3">
    <name type="scientific">Paramuricea clavata</name>
    <name type="common">Red gorgonian</name>
    <name type="synonym">Violescent sea-whip</name>
    <dbReference type="NCBI Taxonomy" id="317549"/>
    <lineage>
        <taxon>Eukaryota</taxon>
        <taxon>Metazoa</taxon>
        <taxon>Cnidaria</taxon>
        <taxon>Anthozoa</taxon>
        <taxon>Octocorallia</taxon>
        <taxon>Malacalcyonacea</taxon>
        <taxon>Plexauridae</taxon>
        <taxon>Paramuricea</taxon>
    </lineage>
</organism>
<dbReference type="EMBL" id="CACRXK020003534">
    <property type="protein sequence ID" value="CAB3999191.1"/>
    <property type="molecule type" value="Genomic_DNA"/>
</dbReference>
<dbReference type="Gene3D" id="3.40.50.10190">
    <property type="entry name" value="BRCT domain"/>
    <property type="match status" value="1"/>
</dbReference>
<dbReference type="GO" id="GO:0005634">
    <property type="term" value="C:nucleus"/>
    <property type="evidence" value="ECO:0007669"/>
    <property type="project" value="UniProtKB-UniRule"/>
</dbReference>
<protein>
    <submittedName>
        <fullName evidence="2">Uncharacterized protein</fullName>
    </submittedName>
</protein>
<dbReference type="PROSITE" id="PS50118">
    <property type="entry name" value="HMG_BOX_2"/>
    <property type="match status" value="1"/>
</dbReference>
<dbReference type="SMART" id="SM00398">
    <property type="entry name" value="HMG"/>
    <property type="match status" value="1"/>
</dbReference>
<comment type="caution">
    <text evidence="2">The sequence shown here is derived from an EMBL/GenBank/DDBJ whole genome shotgun (WGS) entry which is preliminary data.</text>
</comment>
<dbReference type="SUPFAM" id="SSF47095">
    <property type="entry name" value="HMG-box"/>
    <property type="match status" value="1"/>
</dbReference>
<dbReference type="Gene3D" id="1.10.30.10">
    <property type="entry name" value="High mobility group box domain"/>
    <property type="match status" value="1"/>
</dbReference>
<reference evidence="2" key="1">
    <citation type="submission" date="2020-04" db="EMBL/GenBank/DDBJ databases">
        <authorList>
            <person name="Alioto T."/>
            <person name="Alioto T."/>
            <person name="Gomez Garrido J."/>
        </authorList>
    </citation>
    <scope>NUCLEOTIDE SEQUENCE</scope>
    <source>
        <strain evidence="2">A484AB</strain>
    </source>
</reference>
<gene>
    <name evidence="2" type="ORF">PACLA_8A071219</name>
</gene>
<keyword evidence="3" id="KW-1185">Reference proteome</keyword>
<feature type="region of interest" description="Disordered" evidence="1">
    <location>
        <begin position="999"/>
        <end position="1020"/>
    </location>
</feature>
<feature type="region of interest" description="Disordered" evidence="1">
    <location>
        <begin position="122"/>
        <end position="156"/>
    </location>
</feature>
<dbReference type="InterPro" id="IPR036420">
    <property type="entry name" value="BRCT_dom_sf"/>
</dbReference>
<evidence type="ECO:0000313" key="2">
    <source>
        <dbReference type="EMBL" id="CAB3999191.1"/>
    </source>
</evidence>
<dbReference type="AlphaFoldDB" id="A0A6S7HVW8"/>
<evidence type="ECO:0000313" key="3">
    <source>
        <dbReference type="Proteomes" id="UP001152795"/>
    </source>
</evidence>
<dbReference type="InterPro" id="IPR036910">
    <property type="entry name" value="HMG_box_dom_sf"/>
</dbReference>
<sequence>MRTIVGFYESFSTADKLNWPCDISYVLCNQRIFFSVEDALDFLAIREHIKLQGWKKIDSFLLEQDIVEPFITDGLKKNLVSYAAFVTMLFGFNGGQKQNQFAEVRTSLKRYLLKMLHGADLKEDGKKPSPKRKTPCSTQTTPHKINVGSKPDKSPICPPGPGVTPLSSKENCSPVQHLLNSPLKVGKCSLELFEKEKSSHAEHKSGRRWKSRPLKNRIRIQENTFTVLSRKIHRGTKEDFLVGLSCSVVPDNEKTFAPETNKWNGKFSVQDVVELTKLVHAHEKEGTVYDLLTEKHAAERYHIDADDILQVEDNSSASDAISYVRRTFPGLISSSYAVEILKNKLKKECELVLQPERCATGWKIQPDRLHTCLQFAYPWLQETKPEWWKIYGDSRTYGRQKSVAVAIGNLNNEHILNGCSFQSPKEMWPICLFYGGDSRLNLELNLGGDSSWLSNWATSMETSGHSMFLSGDSMFLDAVAATDLDPTSKDRFSIYNHETVDTKGKVDATTGLRSGLGRTIERVLPNSVLKGLPAEKYILCSDHMMTRMTESLLTRKVKSIYNMEAKSMINKRERDNLIQRLESNINARGVRGRHFKFHFEAGKNKLEQVSLNKTCAQLISAPPSFFKDASYPHILDGVSQDVLLPKPLPSGLQQALGASSPMITEFDCESLIWEHHFHMHEVNRMEPTPVLIDETKKGSLNAKDYSFGVSDAKIESYIKSPDIFHGLMCFCYGSDALTPYMMKCVDIVPVLLKSLPFRSMMRMATEGGERMHYMHQQRFFQHSSRGGGWKYQDPLLNVFHHMYRQIWERVRDTGEENVDKFQAFVNKCVEGKHSDDSVLGTTPSGDASSVSEFGPLSGKRFSLVGSFASCKLSQEKLKDMITNKGGHVFNICSIPAQLPVDIIVLATQKECDKGSGSPGITTAYQRNWKIVSPQYVVDTKKKVPALENYLLSLEKIQAAPGTSAVHTKVATVAETNFNRCGAFRDLKQTLHCRAEGIERKPKAANPPPMRSHHKKRTEPLKKPPSAFAMFVQEMYAQVSSNHQEMSFKELQSILAEQYRSLPSETKEEYQEKGRRYFCEINKTFE</sequence>
<dbReference type="InterPro" id="IPR009071">
    <property type="entry name" value="HMG_box_dom"/>
</dbReference>
<dbReference type="CDD" id="cd00084">
    <property type="entry name" value="HMG-box_SF"/>
    <property type="match status" value="1"/>
</dbReference>